<evidence type="ECO:0000256" key="8">
    <source>
        <dbReference type="ARBA" id="ARBA00023128"/>
    </source>
</evidence>
<comment type="similarity">
    <text evidence="10">Belongs to the Tom70 family.</text>
</comment>
<accession>A0A6C1DZF6</accession>
<dbReference type="GO" id="GO:0045039">
    <property type="term" value="P:protein insertion into mitochondrial inner membrane"/>
    <property type="evidence" value="ECO:0007669"/>
    <property type="project" value="TreeGrafter"/>
</dbReference>
<evidence type="ECO:0000256" key="9">
    <source>
        <dbReference type="ARBA" id="ARBA00023136"/>
    </source>
</evidence>
<dbReference type="GO" id="GO:0030943">
    <property type="term" value="F:mitochondrion targeting sequence binding"/>
    <property type="evidence" value="ECO:0007669"/>
    <property type="project" value="TreeGrafter"/>
</dbReference>
<feature type="compositionally biased region" description="Basic and acidic residues" evidence="12">
    <location>
        <begin position="44"/>
        <end position="63"/>
    </location>
</feature>
<evidence type="ECO:0000256" key="3">
    <source>
        <dbReference type="ARBA" id="ARBA00022692"/>
    </source>
</evidence>
<dbReference type="PROSITE" id="PS50005">
    <property type="entry name" value="TPR"/>
    <property type="match status" value="3"/>
</dbReference>
<dbReference type="Pfam" id="PF00515">
    <property type="entry name" value="TPR_1"/>
    <property type="match status" value="1"/>
</dbReference>
<feature type="repeat" description="TPR" evidence="11">
    <location>
        <begin position="99"/>
        <end position="132"/>
    </location>
</feature>
<proteinExistence type="inferred from homology"/>
<dbReference type="InterPro" id="IPR019734">
    <property type="entry name" value="TPR_rpt"/>
</dbReference>
<comment type="subcellular location">
    <subcellularLocation>
        <location evidence="1">Mitochondrion outer membrane</location>
        <topology evidence="1">Single-pass membrane protein</topology>
    </subcellularLocation>
</comment>
<dbReference type="SMART" id="SM00028">
    <property type="entry name" value="TPR"/>
    <property type="match status" value="8"/>
</dbReference>
<dbReference type="AlphaFoldDB" id="A0A6C1DZF6"/>
<dbReference type="InterPro" id="IPR011990">
    <property type="entry name" value="TPR-like_helical_dom_sf"/>
</dbReference>
<sequence length="617" mass="70123">MKSFITRNKTAILATVAATGTAIGAYYYYNQLQQQQQRGKKNTINKDEKKDTKDSQKETEGAKKSTAPSNPPIYPVSSNGEPDFSNKANFTAEEKDKYALALKDKGNQFFRNKKYDDAIKYYNWALELKEDPVFYSNLSACYVSVGDLKKVVEMSTKALELKPDYSKVLLRRASANEGLGKFADAMFDLSVLSLNGDFNDASIEPMLERNLNKQAMSKLKEKFGDIDTATATPTELSTQPAKERKDKQENLPSVTSMASFFGIFKPELTFANYDESNEADKELMNGLSNLYKRSPESYDKADESFTKAARLFEEQLDKNNEDEKLKEKLAISLEHTGIFKFLKNDPLGAHEDIKKAIELFPRVNSYIYMALIMADRNDSTEYYNYFDKALKLDSNNSSVYYHRGQMNFILQNYDQAGKDFDKAKELDPENIFPYIQLACLAYRENKFDDCETLFSEAKRKFPEAPEVPNFFAEILTDKNDFDKALKQYDLAIELENKLDGIYVGIAPLVGKATLLTRNPTVENFIEATNLLEKASKLDPRSEQAKIGLAQMKLQQEDIDEAITLFEESADLARTMEEKLQAITFAEAAKVQQRIRSDPVLAKKIQETLAKLREQGLM</sequence>
<dbReference type="Proteomes" id="UP000501346">
    <property type="component" value="Chromosome ScXIV"/>
</dbReference>
<dbReference type="SUPFAM" id="SSF48452">
    <property type="entry name" value="TPR-like"/>
    <property type="match status" value="2"/>
</dbReference>
<dbReference type="FunFam" id="1.25.40.10:FF:000357">
    <property type="entry name" value="Mitochondrial proteins import receptor"/>
    <property type="match status" value="1"/>
</dbReference>
<dbReference type="EMBL" id="CP048995">
    <property type="protein sequence ID" value="QID82013.1"/>
    <property type="molecule type" value="Genomic_DNA"/>
</dbReference>
<dbReference type="NCBIfam" id="TIGR00990">
    <property type="entry name" value="3a0801s09"/>
    <property type="match status" value="1"/>
</dbReference>
<feature type="region of interest" description="Disordered" evidence="12">
    <location>
        <begin position="36"/>
        <end position="87"/>
    </location>
</feature>
<dbReference type="PANTHER" id="PTHR46208">
    <property type="entry name" value="MITOCHONDRIAL IMPORT RECEPTOR SUBUNIT TOM70"/>
    <property type="match status" value="1"/>
</dbReference>
<evidence type="ECO:0000313" key="13">
    <source>
        <dbReference type="EMBL" id="QID82013.1"/>
    </source>
</evidence>
<dbReference type="GO" id="GO:0030150">
    <property type="term" value="P:protein import into mitochondrial matrix"/>
    <property type="evidence" value="ECO:0007669"/>
    <property type="project" value="TreeGrafter"/>
</dbReference>
<keyword evidence="2" id="KW-0597">Phosphoprotein</keyword>
<dbReference type="Gene3D" id="1.25.40.10">
    <property type="entry name" value="Tetratricopeptide repeat domain"/>
    <property type="match status" value="2"/>
</dbReference>
<keyword evidence="8" id="KW-0496">Mitochondrion</keyword>
<dbReference type="FunFam" id="1.25.40.10:FF:000374">
    <property type="entry name" value="Mitochondrial proteins import receptor"/>
    <property type="match status" value="1"/>
</dbReference>
<dbReference type="SMR" id="A0A6C1DZF6"/>
<dbReference type="GO" id="GO:0006886">
    <property type="term" value="P:intracellular protein transport"/>
    <property type="evidence" value="ECO:0007669"/>
    <property type="project" value="InterPro"/>
</dbReference>
<evidence type="ECO:0000256" key="4">
    <source>
        <dbReference type="ARBA" id="ARBA00022737"/>
    </source>
</evidence>
<dbReference type="GO" id="GO:0015450">
    <property type="term" value="F:protein-transporting ATPase activity"/>
    <property type="evidence" value="ECO:0007669"/>
    <property type="project" value="InterPro"/>
</dbReference>
<dbReference type="GO" id="GO:0006626">
    <property type="term" value="P:protein targeting to mitochondrion"/>
    <property type="evidence" value="ECO:0007669"/>
    <property type="project" value="UniProtKB-ARBA"/>
</dbReference>
<keyword evidence="7" id="KW-1133">Transmembrane helix</keyword>
<gene>
    <name evidence="13" type="primary">TOM70_1</name>
    <name evidence="13" type="ORF">GRS66_004414</name>
</gene>
<dbReference type="Pfam" id="PF13432">
    <property type="entry name" value="TPR_16"/>
    <property type="match status" value="1"/>
</dbReference>
<evidence type="ECO:0000256" key="6">
    <source>
        <dbReference type="ARBA" id="ARBA00022803"/>
    </source>
</evidence>
<feature type="compositionally biased region" description="Polar residues" evidence="12">
    <location>
        <begin position="229"/>
        <end position="240"/>
    </location>
</feature>
<organism evidence="13 14">
    <name type="scientific">Saccharomyces pastorianus</name>
    <name type="common">Lager yeast</name>
    <name type="synonym">Saccharomyces cerevisiae x Saccharomyces eubayanus</name>
    <dbReference type="NCBI Taxonomy" id="27292"/>
    <lineage>
        <taxon>Eukaryota</taxon>
        <taxon>Fungi</taxon>
        <taxon>Dikarya</taxon>
        <taxon>Ascomycota</taxon>
        <taxon>Saccharomycotina</taxon>
        <taxon>Saccharomycetes</taxon>
        <taxon>Saccharomycetales</taxon>
        <taxon>Saccharomycetaceae</taxon>
        <taxon>Saccharomyces</taxon>
    </lineage>
</organism>
<keyword evidence="3" id="KW-0812">Transmembrane</keyword>
<evidence type="ECO:0000256" key="2">
    <source>
        <dbReference type="ARBA" id="ARBA00022553"/>
    </source>
</evidence>
<feature type="repeat" description="TPR" evidence="11">
    <location>
        <begin position="363"/>
        <end position="396"/>
    </location>
</feature>
<dbReference type="Pfam" id="PF14559">
    <property type="entry name" value="TPR_19"/>
    <property type="match status" value="1"/>
</dbReference>
<protein>
    <submittedName>
        <fullName evidence="13">TOM (Translocase of outer membrane) complex component</fullName>
    </submittedName>
</protein>
<evidence type="ECO:0000313" key="14">
    <source>
        <dbReference type="Proteomes" id="UP000501346"/>
    </source>
</evidence>
<reference evidence="13 14" key="1">
    <citation type="journal article" date="2019" name="BMC Genomics">
        <title>Chromosome level assembly and comparative genome analysis confirm lager-brewing yeasts originated from a single hybridization.</title>
        <authorList>
            <person name="Salazar A.N."/>
            <person name="Gorter de Vries A.R."/>
            <person name="van den Broek M."/>
            <person name="Brouwers N."/>
            <person name="de la Torre Cortes P."/>
            <person name="Kuijpers N.G.A."/>
            <person name="Daran J.G."/>
            <person name="Abeel T."/>
        </authorList>
    </citation>
    <scope>NUCLEOTIDE SEQUENCE [LARGE SCALE GENOMIC DNA]</scope>
    <source>
        <strain evidence="13 14">CBS 1483</strain>
    </source>
</reference>
<keyword evidence="9" id="KW-0472">Membrane</keyword>
<dbReference type="Pfam" id="PF13181">
    <property type="entry name" value="TPR_8"/>
    <property type="match status" value="1"/>
</dbReference>
<keyword evidence="5" id="KW-1000">Mitochondrion outer membrane</keyword>
<evidence type="ECO:0000256" key="1">
    <source>
        <dbReference type="ARBA" id="ARBA00004572"/>
    </source>
</evidence>
<evidence type="ECO:0000256" key="5">
    <source>
        <dbReference type="ARBA" id="ARBA00022787"/>
    </source>
</evidence>
<keyword evidence="6 11" id="KW-0802">TPR repeat</keyword>
<keyword evidence="14" id="KW-1185">Reference proteome</keyword>
<evidence type="ECO:0000256" key="12">
    <source>
        <dbReference type="SAM" id="MobiDB-lite"/>
    </source>
</evidence>
<dbReference type="OrthoDB" id="2942533at2759"/>
<name>A0A6C1DZF6_SACPS</name>
<dbReference type="InterPro" id="IPR005687">
    <property type="entry name" value="Tom70"/>
</dbReference>
<feature type="repeat" description="TPR" evidence="11">
    <location>
        <begin position="397"/>
        <end position="430"/>
    </location>
</feature>
<dbReference type="PANTHER" id="PTHR46208:SF1">
    <property type="entry name" value="MITOCHONDRIAL IMPORT RECEPTOR SUBUNIT TOM70"/>
    <property type="match status" value="1"/>
</dbReference>
<evidence type="ECO:0000256" key="10">
    <source>
        <dbReference type="ARBA" id="ARBA00038030"/>
    </source>
</evidence>
<keyword evidence="4" id="KW-0677">Repeat</keyword>
<dbReference type="GO" id="GO:0005741">
    <property type="term" value="C:mitochondrial outer membrane"/>
    <property type="evidence" value="ECO:0007669"/>
    <property type="project" value="UniProtKB-SubCell"/>
</dbReference>
<evidence type="ECO:0000256" key="11">
    <source>
        <dbReference type="PROSITE-ProRule" id="PRU00339"/>
    </source>
</evidence>
<feature type="region of interest" description="Disordered" evidence="12">
    <location>
        <begin position="228"/>
        <end position="251"/>
    </location>
</feature>
<evidence type="ECO:0000256" key="7">
    <source>
        <dbReference type="ARBA" id="ARBA00022989"/>
    </source>
</evidence>